<comment type="caution">
    <text evidence="2">The sequence shown here is derived from an EMBL/GenBank/DDBJ whole genome shotgun (WGS) entry which is preliminary data.</text>
</comment>
<accession>A0A7W8NLS0</accession>
<organism evidence="2 3">
    <name type="scientific">Deinococcus metalli</name>
    <dbReference type="NCBI Taxonomy" id="1141878"/>
    <lineage>
        <taxon>Bacteria</taxon>
        <taxon>Thermotogati</taxon>
        <taxon>Deinococcota</taxon>
        <taxon>Deinococci</taxon>
        <taxon>Deinococcales</taxon>
        <taxon>Deinococcaceae</taxon>
        <taxon>Deinococcus</taxon>
    </lineage>
</organism>
<dbReference type="Proteomes" id="UP000539473">
    <property type="component" value="Unassembled WGS sequence"/>
</dbReference>
<reference evidence="4" key="2">
    <citation type="journal article" date="2019" name="Int. J. Syst. Evol. Microbiol.">
        <title>The Global Catalogue of Microorganisms (GCM) 10K type strain sequencing project: providing services to taxonomists for standard genome sequencing and annotation.</title>
        <authorList>
            <consortium name="The Broad Institute Genomics Platform"/>
            <consortium name="The Broad Institute Genome Sequencing Center for Infectious Disease"/>
            <person name="Wu L."/>
            <person name="Ma J."/>
        </authorList>
    </citation>
    <scope>NUCLEOTIDE SEQUENCE [LARGE SCALE GENOMIC DNA]</scope>
    <source>
        <strain evidence="4">CGMCC 1.18437</strain>
    </source>
</reference>
<dbReference type="Proteomes" id="UP000619376">
    <property type="component" value="Unassembled WGS sequence"/>
</dbReference>
<evidence type="ECO:0000313" key="3">
    <source>
        <dbReference type="Proteomes" id="UP000539473"/>
    </source>
</evidence>
<protein>
    <recommendedName>
        <fullName evidence="5">DNA-binding protein</fullName>
    </recommendedName>
</protein>
<dbReference type="EMBL" id="JACHFK010000001">
    <property type="protein sequence ID" value="MBB5374989.1"/>
    <property type="molecule type" value="Genomic_DNA"/>
</dbReference>
<gene>
    <name evidence="1" type="ORF">GCM10017781_06100</name>
    <name evidence="2" type="ORF">HNQ07_000433</name>
</gene>
<evidence type="ECO:0000313" key="4">
    <source>
        <dbReference type="Proteomes" id="UP000619376"/>
    </source>
</evidence>
<dbReference type="RefSeq" id="WP_184109241.1">
    <property type="nucleotide sequence ID" value="NZ_BNAJ01000001.1"/>
</dbReference>
<reference evidence="1" key="4">
    <citation type="submission" date="2024-05" db="EMBL/GenBank/DDBJ databases">
        <authorList>
            <person name="Sun Q."/>
            <person name="Zhou Y."/>
        </authorList>
    </citation>
    <scope>NUCLEOTIDE SEQUENCE</scope>
    <source>
        <strain evidence="1">CGMCC 1.18437</strain>
    </source>
</reference>
<reference evidence="2 3" key="3">
    <citation type="submission" date="2020-08" db="EMBL/GenBank/DDBJ databases">
        <title>Genomic Encyclopedia of Type Strains, Phase IV (KMG-IV): sequencing the most valuable type-strain genomes for metagenomic binning, comparative biology and taxonomic classification.</title>
        <authorList>
            <person name="Goeker M."/>
        </authorList>
    </citation>
    <scope>NUCLEOTIDE SEQUENCE [LARGE SCALE GENOMIC DNA]</scope>
    <source>
        <strain evidence="2 3">DSM 27521</strain>
    </source>
</reference>
<sequence length="84" mass="9419">MTQGATLHAPARPAGVPAHLEDGEAVYTPNQLWERSKMPRDLIRSAITGGYLPAYNAGRGDKPRYLVRWADFLAWRETLRVGQK</sequence>
<dbReference type="AlphaFoldDB" id="A0A7W8NLS0"/>
<proteinExistence type="predicted"/>
<evidence type="ECO:0000313" key="1">
    <source>
        <dbReference type="EMBL" id="GHF32258.1"/>
    </source>
</evidence>
<reference evidence="1" key="1">
    <citation type="journal article" date="2014" name="Int. J. Syst. Evol. Microbiol.">
        <title>Complete genome of a new Firmicutes species belonging to the dominant human colonic microbiota ('Ruminococcus bicirculans') reveals two chromosomes and a selective capacity to utilize plant glucans.</title>
        <authorList>
            <consortium name="NISC Comparative Sequencing Program"/>
            <person name="Wegmann U."/>
            <person name="Louis P."/>
            <person name="Goesmann A."/>
            <person name="Henrissat B."/>
            <person name="Duncan S.H."/>
            <person name="Flint H.J."/>
        </authorList>
    </citation>
    <scope>NUCLEOTIDE SEQUENCE</scope>
    <source>
        <strain evidence="1">CGMCC 1.18437</strain>
    </source>
</reference>
<keyword evidence="4" id="KW-1185">Reference proteome</keyword>
<evidence type="ECO:0008006" key="5">
    <source>
        <dbReference type="Google" id="ProtNLM"/>
    </source>
</evidence>
<evidence type="ECO:0000313" key="2">
    <source>
        <dbReference type="EMBL" id="MBB5374989.1"/>
    </source>
</evidence>
<dbReference type="EMBL" id="BNAJ01000001">
    <property type="protein sequence ID" value="GHF32258.1"/>
    <property type="molecule type" value="Genomic_DNA"/>
</dbReference>
<name>A0A7W8NLS0_9DEIO</name>